<dbReference type="RefSeq" id="WP_206867839.1">
    <property type="nucleotide sequence ID" value="NZ_BMBA01000001.1"/>
</dbReference>
<keyword evidence="2" id="KW-1185">Reference proteome</keyword>
<organism evidence="1 2">
    <name type="scientific">Clostridium zeae</name>
    <dbReference type="NCBI Taxonomy" id="2759022"/>
    <lineage>
        <taxon>Bacteria</taxon>
        <taxon>Bacillati</taxon>
        <taxon>Bacillota</taxon>
        <taxon>Clostridia</taxon>
        <taxon>Eubacteriales</taxon>
        <taxon>Clostridiaceae</taxon>
        <taxon>Clostridium</taxon>
    </lineage>
</organism>
<dbReference type="EMBL" id="BMBA01000001">
    <property type="protein sequence ID" value="GFZ29829.1"/>
    <property type="molecule type" value="Genomic_DNA"/>
</dbReference>
<evidence type="ECO:0000313" key="1">
    <source>
        <dbReference type="EMBL" id="GFZ29829.1"/>
    </source>
</evidence>
<dbReference type="Proteomes" id="UP000663802">
    <property type="component" value="Unassembled WGS sequence"/>
</dbReference>
<protein>
    <recommendedName>
        <fullName evidence="3">YkgJ family cysteine cluster protein</fullName>
    </recommendedName>
</protein>
<dbReference type="InterPro" id="IPR005358">
    <property type="entry name" value="Puta_zinc/iron-chelating_dom"/>
</dbReference>
<dbReference type="PANTHER" id="PTHR35866">
    <property type="entry name" value="PUTATIVE-RELATED"/>
    <property type="match status" value="1"/>
</dbReference>
<name>A0ABQ1E513_9CLOT</name>
<evidence type="ECO:0000313" key="2">
    <source>
        <dbReference type="Proteomes" id="UP000663802"/>
    </source>
</evidence>
<gene>
    <name evidence="1" type="ORF">CSC2_03550</name>
</gene>
<dbReference type="Pfam" id="PF03692">
    <property type="entry name" value="CxxCxxCC"/>
    <property type="match status" value="1"/>
</dbReference>
<accession>A0ABQ1E513</accession>
<comment type="caution">
    <text evidence="1">The sequence shown here is derived from an EMBL/GenBank/DDBJ whole genome shotgun (WGS) entry which is preliminary data.</text>
</comment>
<reference evidence="1 2" key="1">
    <citation type="journal article" date="2021" name="Int. J. Syst. Evol. Microbiol.">
        <title>Clostridium zeae sp. nov., isolated from corn silage.</title>
        <authorList>
            <person name="Kobayashi H."/>
            <person name="Tanizawa Y."/>
            <person name="Yagura M."/>
            <person name="Sakamoto M."/>
            <person name="Ohkuma M."/>
            <person name="Tohno M."/>
        </authorList>
    </citation>
    <scope>NUCLEOTIDE SEQUENCE [LARGE SCALE GENOMIC DNA]</scope>
    <source>
        <strain evidence="1 2">CSC2</strain>
    </source>
</reference>
<evidence type="ECO:0008006" key="3">
    <source>
        <dbReference type="Google" id="ProtNLM"/>
    </source>
</evidence>
<dbReference type="PANTHER" id="PTHR35866:SF1">
    <property type="entry name" value="YKGJ FAMILY CYSTEINE CLUSTER PROTEIN"/>
    <property type="match status" value="1"/>
</dbReference>
<sequence length="203" mass="24197">MELLFDSEGKVNYDKIDKDTTVEDILKAIDIFLDKNPLPCDDCGESCCKKAWSVEMDNICVNRISNWNEDSASDFVRQRLVIKRNYYREFDQYVLDKEKNCHFITEENYCTIYEQRPIICRLYICIDKSYRYNVVRELIGSTYLQALIFEDEMRNNVLSADSIEKYRRNPAVFAKGYDIALKDIFSYAEEEGWLYDDERDELY</sequence>
<proteinExistence type="predicted"/>